<keyword evidence="7" id="KW-0067">ATP-binding</keyword>
<sequence>MSTEASETPSIESSVIEFKVIFATDGDTAEIVTDVLTNADCEANVFCLLHTCYLSNIPGDTISLTLCLPAKRPGGNNKCLPVLQITIHVSKAIPFLFHGKPLSVKDIQTHLNLKSVKKYFKPILDVLTCTNKTTSKQHEDLRSKIYWFRTKFVVALRKMFKITASPFWMVTTFGSFEIPFILVSSFYFFETHDCTIETLTHLANLFETRKGKSTVTINSFGELACMFGTSEWLCLVPKFSSFVKKKLDRDDLESYHLDATINTFRGQLMLSNTDLIHYIYLSFFQCFNKNNFLSYTLKTNPENIESIQEDPMLIKFIDGTFKEKMSTYYNKCSYLNNHIYVEYINLPFVEGYSKETTCMQQSNILHFWKGQSRDVQNLMSDIQTENPCLKISSELQGLIDLAAIGPEHEICEAKLKIFETSRKNPVYRCQFLNKNFFVMVNQDTLSAVWKNTVLLPVFTDWFLAEDKEITAGIYYKELMFSTHSIKDQLSVSRHEYFNPRLPVFNLILDFDLPIKTTGISLDYIYSLCLTIRDDITKLLKLLGDINEETHPIYFFKSSCPQSEWELDQKKPFCSCSEKLGFRIITPLPRGTVIVGTKPLVSIAKILNRLVKMHKEIFSLCPTILDLNGPFDTGIYNKGRCVRLPHTYKVNIGGGLERLLKIIVCHPNVPNKKQYVEDALDLQNLLYHSYPRIWERKECDTPNSQGTKTSYSYPGHHTQEIKTFFDIRDINEDFLLEQIKQQLPKSHKDIENKIETMTGSDLINWVSSEAWPKIFQNIKLYLPDDKTFQFHYVKFIQTGSNIIQLKPQRGNNFLCITNNHKNKTQTVRVFLTFYASQDDNVTITLMSQCFASRCNNNKPRAHFSIQIPLRRDGLD</sequence>
<dbReference type="OrthoDB" id="917at10239"/>
<dbReference type="GO" id="GO:0039686">
    <property type="term" value="P:bidirectional double-stranded viral DNA replication"/>
    <property type="evidence" value="ECO:0007669"/>
    <property type="project" value="InterPro"/>
</dbReference>
<organism evidence="7 8">
    <name type="scientific">Vespertilionid gammaherpesvirus 1</name>
    <dbReference type="NCBI Taxonomy" id="2560830"/>
    <lineage>
        <taxon>Viruses</taxon>
        <taxon>Duplodnaviria</taxon>
        <taxon>Heunggongvirae</taxon>
        <taxon>Peploviricota</taxon>
        <taxon>Herviviricetes</taxon>
        <taxon>Herpesvirales</taxon>
        <taxon>Orthoherpesviridae</taxon>
        <taxon>Gammaherpesvirinae</taxon>
        <taxon>Percavirus</taxon>
        <taxon>Percavirus vespertilionidgamma1</taxon>
    </lineage>
</organism>
<dbReference type="Proteomes" id="UP000207650">
    <property type="component" value="Segment"/>
</dbReference>
<keyword evidence="3" id="KW-0235">DNA replication</keyword>
<keyword evidence="6" id="KW-0862">Zinc</keyword>
<dbReference type="GO" id="GO:0006260">
    <property type="term" value="P:DNA replication"/>
    <property type="evidence" value="ECO:0007669"/>
    <property type="project" value="UniProtKB-KW"/>
</dbReference>
<keyword evidence="1" id="KW-1048">Host nucleus</keyword>
<dbReference type="EMBL" id="KU220026">
    <property type="protein sequence ID" value="AMA67411.1"/>
    <property type="molecule type" value="Genomic_DNA"/>
</dbReference>
<keyword evidence="7" id="KW-0347">Helicase</keyword>
<name>A0A0X9XD60_9GAMA</name>
<accession>A0A0X9XD60</accession>
<dbReference type="HAMAP" id="MF_04011">
    <property type="entry name" value="HSV_PRIM"/>
    <property type="match status" value="1"/>
</dbReference>
<keyword evidence="4" id="KW-0479">Metal-binding</keyword>
<keyword evidence="7" id="KW-0378">Hydrolase</keyword>
<evidence type="ECO:0000313" key="8">
    <source>
        <dbReference type="Proteomes" id="UP000207650"/>
    </source>
</evidence>
<evidence type="ECO:0000256" key="4">
    <source>
        <dbReference type="ARBA" id="ARBA00022723"/>
    </source>
</evidence>
<evidence type="ECO:0000313" key="7">
    <source>
        <dbReference type="EMBL" id="AMA67411.1"/>
    </source>
</evidence>
<keyword evidence="8" id="KW-1185">Reference proteome</keyword>
<dbReference type="GO" id="GO:0003899">
    <property type="term" value="F:DNA-directed RNA polymerase activity"/>
    <property type="evidence" value="ECO:0007669"/>
    <property type="project" value="InterPro"/>
</dbReference>
<evidence type="ECO:0000256" key="6">
    <source>
        <dbReference type="ARBA" id="ARBA00022833"/>
    </source>
</evidence>
<evidence type="ECO:0000256" key="5">
    <source>
        <dbReference type="ARBA" id="ARBA00022771"/>
    </source>
</evidence>
<dbReference type="Pfam" id="PF03121">
    <property type="entry name" value="Herpes_UL52"/>
    <property type="match status" value="1"/>
</dbReference>
<protein>
    <submittedName>
        <fullName evidence="7">Helicase-primase primase subunit</fullName>
    </submittedName>
</protein>
<proteinExistence type="inferred from homology"/>
<keyword evidence="2" id="KW-0808">Transferase</keyword>
<dbReference type="GO" id="GO:0004386">
    <property type="term" value="F:helicase activity"/>
    <property type="evidence" value="ECO:0007669"/>
    <property type="project" value="UniProtKB-KW"/>
</dbReference>
<evidence type="ECO:0000256" key="1">
    <source>
        <dbReference type="ARBA" id="ARBA00022562"/>
    </source>
</evidence>
<dbReference type="InterPro" id="IPR033685">
    <property type="entry name" value="HSV_PRIM"/>
</dbReference>
<dbReference type="KEGG" id="vg:26836975"/>
<evidence type="ECO:0000256" key="3">
    <source>
        <dbReference type="ARBA" id="ARBA00022705"/>
    </source>
</evidence>
<evidence type="ECO:0000256" key="2">
    <source>
        <dbReference type="ARBA" id="ARBA00022679"/>
    </source>
</evidence>
<keyword evidence="7" id="KW-0547">Nucleotide-binding</keyword>
<reference evidence="7 8" key="1">
    <citation type="journal article" date="2016" name="MSphere">
        <title>Isolation and Characterization of a Novel Gammaherpesvirus from a Microbat Cell Line.</title>
        <authorList>
            <person name="Shabman R.S."/>
            <person name="Shrivastava S."/>
            <person name="Tsibane T."/>
            <person name="Attie O."/>
            <person name="Jayaprakash A."/>
            <person name="Mire C.E."/>
            <person name="Dilley K.E."/>
            <person name="Puri V."/>
            <person name="Stockwell T.B."/>
            <person name="Geisbert T.W."/>
            <person name="Sachidanandam R."/>
            <person name="Basler C.F."/>
        </authorList>
    </citation>
    <scope>NUCLEOTIDE SEQUENCE [LARGE SCALE GENOMIC DNA]</scope>
    <source>
        <strain evidence="7 8">My-HV8/Myotis velifer incautus/USA/FCGHV/2011</strain>
    </source>
</reference>
<keyword evidence="5" id="KW-0863">Zinc-finger</keyword>
<gene>
    <name evidence="7" type="primary">ORF56</name>
    <name evidence="7" type="ORF">AOT99_gpORF56</name>
</gene>
<dbReference type="GO" id="GO:0008270">
    <property type="term" value="F:zinc ion binding"/>
    <property type="evidence" value="ECO:0007669"/>
    <property type="project" value="UniProtKB-KW"/>
</dbReference>